<name>Q8VK40_MYCTO</name>
<sequence length="181" mass="19407">MTLVEGVADGVRVLDGARALGGVIPSACSCARNASSVELALAVPAKPSAARPKVAAVKVVPTMEAAKRRVNIDDLLVLMSSEVALVCVPSESAPGLDRFSINPWQYRYRFDGVPTVQGERSAMAVPERVRRMRQHGTCTRRTGSPATRHAGRPGSYPDEFESETTKPTMRPPSRVAPITLL</sequence>
<evidence type="ECO:0000313" key="3">
    <source>
        <dbReference type="Proteomes" id="UP000001020"/>
    </source>
</evidence>
<dbReference type="EMBL" id="AE000516">
    <property type="protein sequence ID" value="AAK45592.1"/>
    <property type="molecule type" value="Genomic_DNA"/>
</dbReference>
<keyword evidence="3" id="KW-1185">Reference proteome</keyword>
<dbReference type="AlphaFoldDB" id="Q8VK40"/>
<accession>Q8VK40</accession>
<proteinExistence type="predicted"/>
<protein>
    <submittedName>
        <fullName evidence="2">Uncharacterized protein</fullName>
    </submittedName>
</protein>
<gene>
    <name evidence="2" type="ordered locus">MT1330.1</name>
</gene>
<evidence type="ECO:0000313" key="2">
    <source>
        <dbReference type="EMBL" id="AAK45592.1"/>
    </source>
</evidence>
<dbReference type="Proteomes" id="UP000001020">
    <property type="component" value="Chromosome"/>
</dbReference>
<reference evidence="2 3" key="1">
    <citation type="journal article" date="2002" name="J. Bacteriol.">
        <title>Whole-genome comparison of Mycobacterium tuberculosis clinical and laboratory strains.</title>
        <authorList>
            <person name="Fleischmann R.D."/>
            <person name="Alland D."/>
            <person name="Eisen J.A."/>
            <person name="Carpenter L."/>
            <person name="White O."/>
            <person name="Peterson J."/>
            <person name="DeBoy R."/>
            <person name="Dodson R."/>
            <person name="Gwinn M."/>
            <person name="Haft D."/>
            <person name="Hickey E."/>
            <person name="Kolonay J.F."/>
            <person name="Nelson W.C."/>
            <person name="Umayam L.A."/>
            <person name="Ermolaeva M."/>
            <person name="Salzberg S.L."/>
            <person name="Delcher A."/>
            <person name="Utterback T."/>
            <person name="Weidman J."/>
            <person name="Khouri H."/>
            <person name="Gill J."/>
            <person name="Mikula A."/>
            <person name="Bishai W."/>
            <person name="Jacobs Jr W.R.Jr."/>
            <person name="Venter J.C."/>
            <person name="Fraser C.M."/>
        </authorList>
    </citation>
    <scope>NUCLEOTIDE SEQUENCE [LARGE SCALE GENOMIC DNA]</scope>
    <source>
        <strain evidence="3">CDC 1551 / Oshkosh</strain>
    </source>
</reference>
<dbReference type="HOGENOM" id="CLU_1487505_0_0_11"/>
<evidence type="ECO:0000256" key="1">
    <source>
        <dbReference type="SAM" id="MobiDB-lite"/>
    </source>
</evidence>
<organism evidence="2 3">
    <name type="scientific">Mycobacterium tuberculosis (strain CDC 1551 / Oshkosh)</name>
    <dbReference type="NCBI Taxonomy" id="83331"/>
    <lineage>
        <taxon>Bacteria</taxon>
        <taxon>Bacillati</taxon>
        <taxon>Actinomycetota</taxon>
        <taxon>Actinomycetes</taxon>
        <taxon>Mycobacteriales</taxon>
        <taxon>Mycobacteriaceae</taxon>
        <taxon>Mycobacterium</taxon>
        <taxon>Mycobacterium tuberculosis complex</taxon>
    </lineage>
</organism>
<feature type="compositionally biased region" description="Polar residues" evidence="1">
    <location>
        <begin position="136"/>
        <end position="145"/>
    </location>
</feature>
<dbReference type="KEGG" id="mtc:MT1330.1"/>
<feature type="region of interest" description="Disordered" evidence="1">
    <location>
        <begin position="133"/>
        <end position="181"/>
    </location>
</feature>